<dbReference type="Gene3D" id="2.60.120.10">
    <property type="entry name" value="Jelly Rolls"/>
    <property type="match status" value="1"/>
</dbReference>
<dbReference type="PANTHER" id="PTHR31238">
    <property type="entry name" value="GERMIN-LIKE PROTEIN SUBFAMILY 3 MEMBER 3"/>
    <property type="match status" value="1"/>
</dbReference>
<evidence type="ECO:0000313" key="16">
    <source>
        <dbReference type="EMBL" id="GJN03703.1"/>
    </source>
</evidence>
<evidence type="ECO:0000256" key="11">
    <source>
        <dbReference type="PIRSR" id="PIRSR601929-1"/>
    </source>
</evidence>
<feature type="disulfide bond" evidence="13">
    <location>
        <begin position="29"/>
        <end position="44"/>
    </location>
</feature>
<name>A0AAV5CYH0_ELECO</name>
<comment type="subunit">
    <text evidence="4">Oligomer (believed to be a pentamer but probably hexamer).</text>
</comment>
<dbReference type="PRINTS" id="PR00325">
    <property type="entry name" value="GERMIN"/>
</dbReference>
<dbReference type="SMART" id="SM00835">
    <property type="entry name" value="Cupin_1"/>
    <property type="match status" value="1"/>
</dbReference>
<reference evidence="16" key="1">
    <citation type="journal article" date="2018" name="DNA Res.">
        <title>Multiple hybrid de novo genome assembly of finger millet, an orphan allotetraploid crop.</title>
        <authorList>
            <person name="Hatakeyama M."/>
            <person name="Aluri S."/>
            <person name="Balachadran M.T."/>
            <person name="Sivarajan S.R."/>
            <person name="Patrignani A."/>
            <person name="Gruter S."/>
            <person name="Poveda L."/>
            <person name="Shimizu-Inatsugi R."/>
            <person name="Baeten J."/>
            <person name="Francoijs K.J."/>
            <person name="Nataraja K.N."/>
            <person name="Reddy Y.A.N."/>
            <person name="Phadnis S."/>
            <person name="Ravikumar R.L."/>
            <person name="Schlapbach R."/>
            <person name="Sreeman S.M."/>
            <person name="Shimizu K.K."/>
        </authorList>
    </citation>
    <scope>NUCLEOTIDE SEQUENCE</scope>
</reference>
<evidence type="ECO:0000313" key="17">
    <source>
        <dbReference type="Proteomes" id="UP001054889"/>
    </source>
</evidence>
<dbReference type="FunFam" id="2.60.120.10:FF:000047">
    <property type="entry name" value="Auxin-binding protein ABP19a"/>
    <property type="match status" value="1"/>
</dbReference>
<dbReference type="SUPFAM" id="SSF51182">
    <property type="entry name" value="RmlC-like cupins"/>
    <property type="match status" value="1"/>
</dbReference>
<evidence type="ECO:0000256" key="8">
    <source>
        <dbReference type="ARBA" id="ARBA00022729"/>
    </source>
</evidence>
<dbReference type="EMBL" id="BQKI01000010">
    <property type="protein sequence ID" value="GJN03703.1"/>
    <property type="molecule type" value="Genomic_DNA"/>
</dbReference>
<dbReference type="InterPro" id="IPR011051">
    <property type="entry name" value="RmlC_Cupin_sf"/>
</dbReference>
<evidence type="ECO:0000256" key="14">
    <source>
        <dbReference type="RuleBase" id="RU366015"/>
    </source>
</evidence>
<gene>
    <name evidence="16" type="primary">ga21178</name>
    <name evidence="16" type="ORF">PR202_ga21178</name>
</gene>
<evidence type="ECO:0000256" key="9">
    <source>
        <dbReference type="ARBA" id="ARBA00023157"/>
    </source>
</evidence>
<comment type="similarity">
    <text evidence="3 14">Belongs to the germin family.</text>
</comment>
<evidence type="ECO:0000256" key="2">
    <source>
        <dbReference type="ARBA" id="ARBA00004271"/>
    </source>
</evidence>
<evidence type="ECO:0000256" key="13">
    <source>
        <dbReference type="PIRSR" id="PIRSR601929-3"/>
    </source>
</evidence>
<feature type="binding site" evidence="12">
    <location>
        <position position="106"/>
    </location>
    <ligand>
        <name>Mn(2+)</name>
        <dbReference type="ChEBI" id="CHEBI:29035"/>
    </ligand>
</feature>
<evidence type="ECO:0000259" key="15">
    <source>
        <dbReference type="SMART" id="SM00835"/>
    </source>
</evidence>
<keyword evidence="10 11" id="KW-0464">Manganese</keyword>
<feature type="binding site" evidence="12">
    <location>
        <position position="113"/>
    </location>
    <ligand>
        <name>Mn(2+)</name>
        <dbReference type="ChEBI" id="CHEBI:29035"/>
    </ligand>
</feature>
<feature type="binding site" evidence="11">
    <location>
        <position position="108"/>
    </location>
    <ligand>
        <name>oxalate</name>
        <dbReference type="ChEBI" id="CHEBI:30623"/>
    </ligand>
</feature>
<dbReference type="CDD" id="cd02241">
    <property type="entry name" value="cupin_OxOx"/>
    <property type="match status" value="1"/>
</dbReference>
<dbReference type="InterPro" id="IPR006045">
    <property type="entry name" value="Cupin_1"/>
</dbReference>
<dbReference type="Pfam" id="PF00190">
    <property type="entry name" value="Cupin_1"/>
    <property type="match status" value="1"/>
</dbReference>
<dbReference type="AlphaFoldDB" id="A0AAV5CYH0"/>
<keyword evidence="8 14" id="KW-0732">Signal</keyword>
<feature type="binding site" evidence="11">
    <location>
        <position position="113"/>
    </location>
    <ligand>
        <name>oxalate</name>
        <dbReference type="ChEBI" id="CHEBI:30623"/>
    </ligand>
</feature>
<evidence type="ECO:0000256" key="12">
    <source>
        <dbReference type="PIRSR" id="PIRSR601929-2"/>
    </source>
</evidence>
<comment type="function">
    <text evidence="1">May play a role in plant defense. Probably has no oxalate oxidase activity even if the active site is conserved.</text>
</comment>
<dbReference type="InterPro" id="IPR014710">
    <property type="entry name" value="RmlC-like_jellyroll"/>
</dbReference>
<evidence type="ECO:0000256" key="7">
    <source>
        <dbReference type="ARBA" id="ARBA00022723"/>
    </source>
</evidence>
<comment type="subcellular location">
    <subcellularLocation>
        <location evidence="2 14">Secreted</location>
        <location evidence="2 14">Extracellular space</location>
        <location evidence="2 14">Apoplast</location>
    </subcellularLocation>
</comment>
<keyword evidence="9 13" id="KW-1015">Disulfide bond</keyword>
<keyword evidence="7 11" id="KW-0479">Metal-binding</keyword>
<keyword evidence="5 14" id="KW-0052">Apoplast</keyword>
<organism evidence="16 17">
    <name type="scientific">Eleusine coracana subsp. coracana</name>
    <dbReference type="NCBI Taxonomy" id="191504"/>
    <lineage>
        <taxon>Eukaryota</taxon>
        <taxon>Viridiplantae</taxon>
        <taxon>Streptophyta</taxon>
        <taxon>Embryophyta</taxon>
        <taxon>Tracheophyta</taxon>
        <taxon>Spermatophyta</taxon>
        <taxon>Magnoliopsida</taxon>
        <taxon>Liliopsida</taxon>
        <taxon>Poales</taxon>
        <taxon>Poaceae</taxon>
        <taxon>PACMAD clade</taxon>
        <taxon>Chloridoideae</taxon>
        <taxon>Cynodonteae</taxon>
        <taxon>Eleusininae</taxon>
        <taxon>Eleusine</taxon>
    </lineage>
</organism>
<evidence type="ECO:0000256" key="3">
    <source>
        <dbReference type="ARBA" id="ARBA00007456"/>
    </source>
</evidence>
<feature type="domain" description="Cupin type-1" evidence="15">
    <location>
        <begin position="58"/>
        <end position="205"/>
    </location>
</feature>
<reference evidence="16" key="2">
    <citation type="submission" date="2021-12" db="EMBL/GenBank/DDBJ databases">
        <title>Resequencing data analysis of finger millet.</title>
        <authorList>
            <person name="Hatakeyama M."/>
            <person name="Aluri S."/>
            <person name="Balachadran M.T."/>
            <person name="Sivarajan S.R."/>
            <person name="Poveda L."/>
            <person name="Shimizu-Inatsugi R."/>
            <person name="Schlapbach R."/>
            <person name="Sreeman S.M."/>
            <person name="Shimizu K.K."/>
        </authorList>
    </citation>
    <scope>NUCLEOTIDE SEQUENCE</scope>
</reference>
<evidence type="ECO:0000256" key="4">
    <source>
        <dbReference type="ARBA" id="ARBA00011268"/>
    </source>
</evidence>
<feature type="binding site" evidence="12">
    <location>
        <position position="153"/>
    </location>
    <ligand>
        <name>Mn(2+)</name>
        <dbReference type="ChEBI" id="CHEBI:29035"/>
    </ligand>
</feature>
<dbReference type="InterPro" id="IPR001929">
    <property type="entry name" value="Germin"/>
</dbReference>
<dbReference type="GO" id="GO:0048046">
    <property type="term" value="C:apoplast"/>
    <property type="evidence" value="ECO:0007669"/>
    <property type="project" value="UniProtKB-SubCell"/>
</dbReference>
<evidence type="ECO:0000256" key="10">
    <source>
        <dbReference type="ARBA" id="ARBA00023211"/>
    </source>
</evidence>
<evidence type="ECO:0000256" key="6">
    <source>
        <dbReference type="ARBA" id="ARBA00022525"/>
    </source>
</evidence>
<accession>A0AAV5CYH0</accession>
<feature type="chain" id="PRO_5043089032" description="Germin-like protein" evidence="14">
    <location>
        <begin position="24"/>
        <end position="226"/>
    </location>
</feature>
<proteinExistence type="inferred from homology"/>
<dbReference type="PROSITE" id="PS00725">
    <property type="entry name" value="GERMIN"/>
    <property type="match status" value="1"/>
</dbReference>
<dbReference type="Proteomes" id="UP001054889">
    <property type="component" value="Unassembled WGS sequence"/>
</dbReference>
<dbReference type="GO" id="GO:0030145">
    <property type="term" value="F:manganese ion binding"/>
    <property type="evidence" value="ECO:0007669"/>
    <property type="project" value="UniProtKB-UniRule"/>
</dbReference>
<evidence type="ECO:0000256" key="5">
    <source>
        <dbReference type="ARBA" id="ARBA00022523"/>
    </source>
</evidence>
<comment type="caution">
    <text evidence="16">The sequence shown here is derived from an EMBL/GenBank/DDBJ whole genome shotgun (WGS) entry which is preliminary data.</text>
</comment>
<evidence type="ECO:0000256" key="1">
    <source>
        <dbReference type="ARBA" id="ARBA00003629"/>
    </source>
</evidence>
<feature type="signal peptide" evidence="14">
    <location>
        <begin position="1"/>
        <end position="23"/>
    </location>
</feature>
<dbReference type="InterPro" id="IPR019780">
    <property type="entry name" value="Germin_Mn-BS"/>
</dbReference>
<keyword evidence="6 14" id="KW-0964">Secreted</keyword>
<feature type="binding site" evidence="12">
    <location>
        <position position="108"/>
    </location>
    <ligand>
        <name>Mn(2+)</name>
        <dbReference type="ChEBI" id="CHEBI:29035"/>
    </ligand>
</feature>
<sequence>MANAGVLLLLVAVPTLSPIPSLAMTQDFCVADLTKSETPVGYPCRPPASVTADDFHNVGLAAPGPVLDPFQTGLATAFVTHFPGLNGLGLGATRVDIHPGGVVPLHTHPAGSELLYVMEGTVSAGFISGATNTVYIKTVSKGELFVFPQGLLHFQYNIGNTTVVALAVYSSHMPGLQAVDFALFKSDLPSAVAEKITFLGDSEVKRLKALFGGRALQEKGILHTVV</sequence>
<keyword evidence="17" id="KW-1185">Reference proteome</keyword>
<protein>
    <recommendedName>
        <fullName evidence="14">Germin-like protein</fullName>
    </recommendedName>
</protein>